<organism evidence="1 2">
    <name type="scientific">Calocera cornea HHB12733</name>
    <dbReference type="NCBI Taxonomy" id="1353952"/>
    <lineage>
        <taxon>Eukaryota</taxon>
        <taxon>Fungi</taxon>
        <taxon>Dikarya</taxon>
        <taxon>Basidiomycota</taxon>
        <taxon>Agaricomycotina</taxon>
        <taxon>Dacrymycetes</taxon>
        <taxon>Dacrymycetales</taxon>
        <taxon>Dacrymycetaceae</taxon>
        <taxon>Calocera</taxon>
    </lineage>
</organism>
<protein>
    <submittedName>
        <fullName evidence="1">Uncharacterized protein</fullName>
    </submittedName>
</protein>
<accession>A0A165CV39</accession>
<reference evidence="1 2" key="1">
    <citation type="journal article" date="2016" name="Mol. Biol. Evol.">
        <title>Comparative Genomics of Early-Diverging Mushroom-Forming Fungi Provides Insights into the Origins of Lignocellulose Decay Capabilities.</title>
        <authorList>
            <person name="Nagy L.G."/>
            <person name="Riley R."/>
            <person name="Tritt A."/>
            <person name="Adam C."/>
            <person name="Daum C."/>
            <person name="Floudas D."/>
            <person name="Sun H."/>
            <person name="Yadav J.S."/>
            <person name="Pangilinan J."/>
            <person name="Larsson K.H."/>
            <person name="Matsuura K."/>
            <person name="Barry K."/>
            <person name="Labutti K."/>
            <person name="Kuo R."/>
            <person name="Ohm R.A."/>
            <person name="Bhattacharya S.S."/>
            <person name="Shirouzu T."/>
            <person name="Yoshinaga Y."/>
            <person name="Martin F.M."/>
            <person name="Grigoriev I.V."/>
            <person name="Hibbett D.S."/>
        </authorList>
    </citation>
    <scope>NUCLEOTIDE SEQUENCE [LARGE SCALE GENOMIC DNA]</scope>
    <source>
        <strain evidence="1 2">HHB12733</strain>
    </source>
</reference>
<evidence type="ECO:0000313" key="1">
    <source>
        <dbReference type="EMBL" id="KZT51447.1"/>
    </source>
</evidence>
<dbReference type="Proteomes" id="UP000076842">
    <property type="component" value="Unassembled WGS sequence"/>
</dbReference>
<gene>
    <name evidence="1" type="ORF">CALCODRAFT_135147</name>
</gene>
<dbReference type="InParanoid" id="A0A165CV39"/>
<sequence length="402" mass="39277">MLFIPLQHAATGGTMSGMGSALYRVTPACPSRLLQTLRLTELPGLVALRVRLLLVGEALRLQRRVAGEVTEALLQLALRVCERGVPGRGVDVCSAGARAHPGAGARAGHTRTSAGCGAAVPAGSGIAVAIVVSCTGAGTSGRTGRAGHVRVMVVVVVLGGANSTGASTRHGSITTHMMMCSGGSGSGTSAVAVSGAVAVPSPGSRSGTSASAVPGFGVPVRVDIWVDRVLQLATETSAVASTSGGVLGPLLASGGCRSGWVLIALVLEKADPAACECGVTADMMLVGASASSARVFIALVLENADSAACEGCVTPGMVVGASHTGAGSTGAVAAVGSSGVSVAAVHVRGSASGGVYIGIKSVLDLAHDTGAVARGGGSSGSICGTVHDVCFVECGWFGWLCA</sequence>
<dbReference type="EMBL" id="KV424107">
    <property type="protein sequence ID" value="KZT51447.1"/>
    <property type="molecule type" value="Genomic_DNA"/>
</dbReference>
<evidence type="ECO:0000313" key="2">
    <source>
        <dbReference type="Proteomes" id="UP000076842"/>
    </source>
</evidence>
<name>A0A165CV39_9BASI</name>
<proteinExistence type="predicted"/>
<dbReference type="AlphaFoldDB" id="A0A165CV39"/>
<keyword evidence="2" id="KW-1185">Reference proteome</keyword>